<evidence type="ECO:0000313" key="3">
    <source>
        <dbReference type="EMBL" id="RSL66727.1"/>
    </source>
</evidence>
<dbReference type="AlphaFoldDB" id="A0A428QN77"/>
<dbReference type="Gene3D" id="1.20.120.1020">
    <property type="entry name" value="Prion-inhibition and propagation, HeLo domain"/>
    <property type="match status" value="1"/>
</dbReference>
<keyword evidence="4" id="KW-1185">Reference proteome</keyword>
<feature type="region of interest" description="Disordered" evidence="1">
    <location>
        <begin position="269"/>
        <end position="289"/>
    </location>
</feature>
<evidence type="ECO:0000313" key="4">
    <source>
        <dbReference type="Proteomes" id="UP000288168"/>
    </source>
</evidence>
<dbReference type="Pfam" id="PF24476">
    <property type="entry name" value="DUF7580"/>
    <property type="match status" value="1"/>
</dbReference>
<dbReference type="Proteomes" id="UP000288168">
    <property type="component" value="Unassembled WGS sequence"/>
</dbReference>
<dbReference type="OrthoDB" id="1911848at2759"/>
<sequence length="569" mass="63270">MAEAVGTALGVVGVLGQLFAGCVQAYGFFTTAANLDTDSQRLLCKVRIEEMRLVVWGRDWGVAEGRLEAHLESTRNPQLRSLALQILGELHSAVTDFNKLKERYGLVDEGRSASLEVKGGKGKAGKKSPSPSRNGSRDDEGRKSNGLAKTLSASSERSWGKELGLRAKWVIGDKEKFINLLKDLRDYNDGLERLFPLSHLPSFQRAWTHQLLESAQRDLTQLSLLETAATGVYPQLTTTANLKKLRINLDTRPQASFKPTFALKVPRPALELTEEEKESNHRGRSKGRHETAGDVVIEWVDYDRDDVEERVAHVRRLDDLARMMHSASECHPDLHSIDCVGYVDDSSHCRYGLVYKAPSPSFSTLHELIASPDLKTPDLDDRVRLAHTLAVALWSLHSLDWLHKSLCSANILFFPSAFSTSAHSPTAAAALVPDIQRPYLTGFDASRPDFDQALSVAPRNPSIATLHRHPASLRGFPHCKPMDIYSLGLVLLEIGLWKILQAYHRPHYSADRWRDKVVRAVLVPGLGSKVGRRYRDVVEKCLSVSEEMTSTEAAKVLEEVVTALEGIRV</sequence>
<dbReference type="InterPro" id="IPR056002">
    <property type="entry name" value="DUF7580"/>
</dbReference>
<evidence type="ECO:0000256" key="1">
    <source>
        <dbReference type="SAM" id="MobiDB-lite"/>
    </source>
</evidence>
<reference evidence="3 4" key="1">
    <citation type="submission" date="2017-06" db="EMBL/GenBank/DDBJ databases">
        <title>Comparative genomic analysis of Ambrosia Fusariam Clade fungi.</title>
        <authorList>
            <person name="Stajich J.E."/>
            <person name="Carrillo J."/>
            <person name="Kijimoto T."/>
            <person name="Eskalen A."/>
            <person name="O'Donnell K."/>
            <person name="Kasson M."/>
        </authorList>
    </citation>
    <scope>NUCLEOTIDE SEQUENCE [LARGE SCALE GENOMIC DNA]</scope>
    <source>
        <strain evidence="3 4">NRRL62584</strain>
    </source>
</reference>
<dbReference type="PROSITE" id="PS50011">
    <property type="entry name" value="PROTEIN_KINASE_DOM"/>
    <property type="match status" value="1"/>
</dbReference>
<dbReference type="PANTHER" id="PTHR37542">
    <property type="entry name" value="HELO DOMAIN-CONTAINING PROTEIN-RELATED"/>
    <property type="match status" value="1"/>
</dbReference>
<feature type="domain" description="Protein kinase" evidence="2">
    <location>
        <begin position="222"/>
        <end position="569"/>
    </location>
</feature>
<dbReference type="GO" id="GO:0004672">
    <property type="term" value="F:protein kinase activity"/>
    <property type="evidence" value="ECO:0007669"/>
    <property type="project" value="InterPro"/>
</dbReference>
<dbReference type="InterPro" id="IPR000719">
    <property type="entry name" value="Prot_kinase_dom"/>
</dbReference>
<evidence type="ECO:0000259" key="2">
    <source>
        <dbReference type="PROSITE" id="PS50011"/>
    </source>
</evidence>
<feature type="region of interest" description="Disordered" evidence="1">
    <location>
        <begin position="116"/>
        <end position="153"/>
    </location>
</feature>
<gene>
    <name evidence="3" type="ORF">CEP54_003591</name>
</gene>
<protein>
    <recommendedName>
        <fullName evidence="2">Protein kinase domain-containing protein</fullName>
    </recommendedName>
</protein>
<comment type="caution">
    <text evidence="3">The sequence shown here is derived from an EMBL/GenBank/DDBJ whole genome shotgun (WGS) entry which is preliminary data.</text>
</comment>
<dbReference type="InterPro" id="IPR038305">
    <property type="entry name" value="HeLo_sf"/>
</dbReference>
<organism evidence="3 4">
    <name type="scientific">Fusarium duplospermum</name>
    <dbReference type="NCBI Taxonomy" id="1325734"/>
    <lineage>
        <taxon>Eukaryota</taxon>
        <taxon>Fungi</taxon>
        <taxon>Dikarya</taxon>
        <taxon>Ascomycota</taxon>
        <taxon>Pezizomycotina</taxon>
        <taxon>Sordariomycetes</taxon>
        <taxon>Hypocreomycetidae</taxon>
        <taxon>Hypocreales</taxon>
        <taxon>Nectriaceae</taxon>
        <taxon>Fusarium</taxon>
        <taxon>Fusarium solani species complex</taxon>
    </lineage>
</organism>
<proteinExistence type="predicted"/>
<dbReference type="PANTHER" id="PTHR37542:SF1">
    <property type="entry name" value="PRION-INHIBITION AND PROPAGATION HELO DOMAIN-CONTAINING PROTEIN"/>
    <property type="match status" value="1"/>
</dbReference>
<dbReference type="InterPro" id="IPR029498">
    <property type="entry name" value="HeLo_dom"/>
</dbReference>
<dbReference type="SUPFAM" id="SSF56112">
    <property type="entry name" value="Protein kinase-like (PK-like)"/>
    <property type="match status" value="1"/>
</dbReference>
<dbReference type="Pfam" id="PF14479">
    <property type="entry name" value="HeLo"/>
    <property type="match status" value="1"/>
</dbReference>
<dbReference type="InterPro" id="IPR011009">
    <property type="entry name" value="Kinase-like_dom_sf"/>
</dbReference>
<dbReference type="Gene3D" id="1.10.510.10">
    <property type="entry name" value="Transferase(Phosphotransferase) domain 1"/>
    <property type="match status" value="1"/>
</dbReference>
<accession>A0A428QN77</accession>
<dbReference type="EMBL" id="NKCI01000023">
    <property type="protein sequence ID" value="RSL66727.1"/>
    <property type="molecule type" value="Genomic_DNA"/>
</dbReference>
<name>A0A428QN77_9HYPO</name>
<dbReference type="GO" id="GO:0005524">
    <property type="term" value="F:ATP binding"/>
    <property type="evidence" value="ECO:0007669"/>
    <property type="project" value="InterPro"/>
</dbReference>